<accession>A0ABM8GP65</accession>
<gene>
    <name evidence="1" type="ORF">GCM10025867_24860</name>
</gene>
<protein>
    <recommendedName>
        <fullName evidence="3">NADP-dependent oxidoreductase domain-containing protein</fullName>
    </recommendedName>
</protein>
<evidence type="ECO:0000313" key="1">
    <source>
        <dbReference type="EMBL" id="BDZ50245.1"/>
    </source>
</evidence>
<sequence length="64" mass="7165">MILAWHLAHGRIAIPKSVRRDRMVENLRAASLRLSDEDVRAIDGLETGVRIGGDPATFEITQIR</sequence>
<name>A0ABM8GP65_9MICO</name>
<dbReference type="EMBL" id="AP027732">
    <property type="protein sequence ID" value="BDZ50245.1"/>
    <property type="molecule type" value="Genomic_DNA"/>
</dbReference>
<evidence type="ECO:0008006" key="3">
    <source>
        <dbReference type="Google" id="ProtNLM"/>
    </source>
</evidence>
<proteinExistence type="predicted"/>
<evidence type="ECO:0000313" key="2">
    <source>
        <dbReference type="Proteomes" id="UP001321486"/>
    </source>
</evidence>
<keyword evidence="2" id="KW-1185">Reference proteome</keyword>
<dbReference type="SUPFAM" id="SSF51430">
    <property type="entry name" value="NAD(P)-linked oxidoreductase"/>
    <property type="match status" value="1"/>
</dbReference>
<organism evidence="1 2">
    <name type="scientific">Frondihabitans sucicola</name>
    <dbReference type="NCBI Taxonomy" id="1268041"/>
    <lineage>
        <taxon>Bacteria</taxon>
        <taxon>Bacillati</taxon>
        <taxon>Actinomycetota</taxon>
        <taxon>Actinomycetes</taxon>
        <taxon>Micrococcales</taxon>
        <taxon>Microbacteriaceae</taxon>
        <taxon>Frondihabitans</taxon>
    </lineage>
</organism>
<dbReference type="InterPro" id="IPR036812">
    <property type="entry name" value="NAD(P)_OxRdtase_dom_sf"/>
</dbReference>
<dbReference type="Proteomes" id="UP001321486">
    <property type="component" value="Chromosome"/>
</dbReference>
<dbReference type="Gene3D" id="3.20.20.100">
    <property type="entry name" value="NADP-dependent oxidoreductase domain"/>
    <property type="match status" value="1"/>
</dbReference>
<reference evidence="2" key="1">
    <citation type="journal article" date="2019" name="Int. J. Syst. Evol. Microbiol.">
        <title>The Global Catalogue of Microorganisms (GCM) 10K type strain sequencing project: providing services to taxonomists for standard genome sequencing and annotation.</title>
        <authorList>
            <consortium name="The Broad Institute Genomics Platform"/>
            <consortium name="The Broad Institute Genome Sequencing Center for Infectious Disease"/>
            <person name="Wu L."/>
            <person name="Ma J."/>
        </authorList>
    </citation>
    <scope>NUCLEOTIDE SEQUENCE [LARGE SCALE GENOMIC DNA]</scope>
    <source>
        <strain evidence="2">NBRC 108728</strain>
    </source>
</reference>